<dbReference type="GO" id="GO:0032456">
    <property type="term" value="P:endocytic recycling"/>
    <property type="evidence" value="ECO:0007669"/>
    <property type="project" value="InterPro"/>
</dbReference>
<keyword evidence="1" id="KW-0813">Transport</keyword>
<feature type="compositionally biased region" description="Acidic residues" evidence="5">
    <location>
        <begin position="77"/>
        <end position="89"/>
    </location>
</feature>
<dbReference type="PANTHER" id="PTHR13258:SF0">
    <property type="entry name" value="SYNDETIN"/>
    <property type="match status" value="1"/>
</dbReference>
<evidence type="ECO:0000256" key="2">
    <source>
        <dbReference type="ARBA" id="ARBA00022927"/>
    </source>
</evidence>
<dbReference type="GO" id="GO:0015031">
    <property type="term" value="P:protein transport"/>
    <property type="evidence" value="ECO:0007669"/>
    <property type="project" value="UniProtKB-KW"/>
</dbReference>
<dbReference type="PANTHER" id="PTHR13258">
    <property type="entry name" value="SYNDETIN"/>
    <property type="match status" value="1"/>
</dbReference>
<evidence type="ECO:0000313" key="8">
    <source>
        <dbReference type="EMBL" id="CCM18980.1"/>
    </source>
</evidence>
<keyword evidence="2" id="KW-0653">Protein transport</keyword>
<proteinExistence type="predicted"/>
<evidence type="ECO:0008006" key="9">
    <source>
        <dbReference type="Google" id="ProtNLM"/>
    </source>
</evidence>
<name>A0A1E1J5V7_LEIGU</name>
<dbReference type="GO" id="GO:0005829">
    <property type="term" value="C:cytosol"/>
    <property type="evidence" value="ECO:0007669"/>
    <property type="project" value="GOC"/>
</dbReference>
<gene>
    <name evidence="8" type="primary">LgM4147LRVhigh.34.02151.00940</name>
    <name evidence="8" type="ORF">BN36_3464610</name>
</gene>
<dbReference type="InterPro" id="IPR040047">
    <property type="entry name" value="VPS50"/>
</dbReference>
<dbReference type="InterPro" id="IPR019515">
    <property type="entry name" value="VPS54_N"/>
</dbReference>
<feature type="domain" description="Vacuolar protein sorting-associated protein 54 N-terminal" evidence="7">
    <location>
        <begin position="97"/>
        <end position="252"/>
    </location>
</feature>
<accession>A0A1E1J5V7</accession>
<evidence type="ECO:0000256" key="1">
    <source>
        <dbReference type="ARBA" id="ARBA00022448"/>
    </source>
</evidence>
<dbReference type="GO" id="GO:1990745">
    <property type="term" value="C:EARP complex"/>
    <property type="evidence" value="ECO:0007669"/>
    <property type="project" value="InterPro"/>
</dbReference>
<feature type="domain" description="Syndetin C-terminal" evidence="6">
    <location>
        <begin position="774"/>
        <end position="980"/>
    </location>
</feature>
<keyword evidence="3 4" id="KW-0175">Coiled coil</keyword>
<reference evidence="8" key="1">
    <citation type="submission" date="2012-08" db="EMBL/GenBank/DDBJ databases">
        <title>Comparative genomics of metastatic and non-metastatic Leishmania guyanensis provides insights into polygenic factors involved in Leishmania RNA virus infection.</title>
        <authorList>
            <person name="Smith D."/>
            <person name="Hertz-Fowler C."/>
            <person name="Martin R."/>
            <person name="Dickens N."/>
            <person name="Fasel N."/>
            <person name="Falquet L."/>
            <person name="Beverley S."/>
            <person name="Zangger H."/>
            <person name="Calderon-Copete S."/>
            <person name="Mottram J."/>
            <person name="Xenarios I."/>
        </authorList>
    </citation>
    <scope>NUCLEOTIDE SEQUENCE</scope>
    <source>
        <strain evidence="8">MHOM/BR/75/M4147/SSU:IR2SAT-LUC</strain>
    </source>
</reference>
<dbReference type="GO" id="GO:0042147">
    <property type="term" value="P:retrograde transport, endosome to Golgi"/>
    <property type="evidence" value="ECO:0007669"/>
    <property type="project" value="InterPro"/>
</dbReference>
<evidence type="ECO:0000259" key="7">
    <source>
        <dbReference type="Pfam" id="PF10475"/>
    </source>
</evidence>
<sequence>MEDVTESLAAAWKEAMKGVKVGYKKTKSVLKQIPVDRLKAISGAGGVMSHADIRRFFQVKYGAEVRNAEGEPVAADEVSDVESSDEEPLTDAQVHERVDKKFFDKTYNPAKFELEHMDNFAYTDDETEGRVMREAAEGKIRELRQKCNTVSTTLKRRVLAHHHAFVSGTEKIRDINDSLLMTSSDCKKARAAIRRSKTSVASQVALLAQQRTKENVEATIQLLEAMKAMCEKRTQLMNLISSGKVHEAAGFLKREGSIDMENSLTKIYCMKSVMAEWRLYRDNSKKLTDCIEVVLADCLTNKFIVPRYCNALEASQHLGCAAETCASVATLLWRTAVQILCKSLTEVSFMKNENAPLADIAENIHPDYLILGVRQMAAKLMDFLYLYSTVVRLHEEERHTNSPYAGLHNQALQRLQDMGQRAGRDLVEKLTVVLSSVRLASIDPDRVLHLFVVVSMLTEAFGVLGLEKTEQAAARTKTKAVLLRHMQMHFQTPKAHEVLAFMAEDDWTVSAVSPQSLSMVKPLSPNNFKSFVKEVKHYLHQGVDDSLLAAGTMPFMENPFLTQKILEPADTSSLVQTQTFGAYWATVNTGRAADVTGDSEEFASPTDNVGPGVEAAPLSAPVGSQNTATLASSVGMPPSVLTSSAISVTNAFLEYQARIAVRFPPLAADILGWCEELLCLYFYTVVDSFVSVSRSVPIEHQGDFSVTAQRVLAGVRAAGERAVGAVNGQYTPKDHDRHLYGGGGVGSTSVSTSRFPPVVWGRLSNELTSAAQQFAVGNRTVACQSVLSLILFYEATIQTISPLLPVTVTQPYMQRCRMLYGAAHEVLHVCIHRLCQAILPVESVCNNIAKLKGSKDEVTVSSYVGQLVGSMKTLNEQRVPMPTPALESVFLQRLIFAAQAVLVREYSKLSKKRMNDFFVMQLQVDVQSFQQQATSIFGKSSVVMPDYVLRMVKAGFFASEKAQCLKWVRSNHTLYYSVDLVSWFGAADRPFMLQLEDLLVRELKHQDILPMDGFAL</sequence>
<dbReference type="EMBL" id="CALQ01001714">
    <property type="protein sequence ID" value="CCM18980.1"/>
    <property type="molecule type" value="Genomic_DNA"/>
</dbReference>
<dbReference type="AlphaFoldDB" id="A0A1E1J5V7"/>
<protein>
    <recommendedName>
        <fullName evidence="9">Vacuolar protein sorting-associated protein 54 N-terminal domain-containing protein</fullName>
    </recommendedName>
</protein>
<feature type="coiled-coil region" evidence="4">
    <location>
        <begin position="206"/>
        <end position="233"/>
    </location>
</feature>
<dbReference type="InterPro" id="IPR019514">
    <property type="entry name" value="Syndetin_C"/>
</dbReference>
<evidence type="ECO:0000256" key="4">
    <source>
        <dbReference type="SAM" id="Coils"/>
    </source>
</evidence>
<dbReference type="GO" id="GO:0000149">
    <property type="term" value="F:SNARE binding"/>
    <property type="evidence" value="ECO:0007669"/>
    <property type="project" value="TreeGrafter"/>
</dbReference>
<dbReference type="Pfam" id="PF10474">
    <property type="entry name" value="Syndetin_C"/>
    <property type="match status" value="1"/>
</dbReference>
<organism evidence="8">
    <name type="scientific">Leishmania guyanensis</name>
    <dbReference type="NCBI Taxonomy" id="5670"/>
    <lineage>
        <taxon>Eukaryota</taxon>
        <taxon>Discoba</taxon>
        <taxon>Euglenozoa</taxon>
        <taxon>Kinetoplastea</taxon>
        <taxon>Metakinetoplastina</taxon>
        <taxon>Trypanosomatida</taxon>
        <taxon>Trypanosomatidae</taxon>
        <taxon>Leishmaniinae</taxon>
        <taxon>Leishmania</taxon>
        <taxon>Leishmania guyanensis species complex</taxon>
    </lineage>
</organism>
<dbReference type="Pfam" id="PF10475">
    <property type="entry name" value="Vps54_N"/>
    <property type="match status" value="1"/>
</dbReference>
<evidence type="ECO:0000256" key="5">
    <source>
        <dbReference type="SAM" id="MobiDB-lite"/>
    </source>
</evidence>
<evidence type="ECO:0000259" key="6">
    <source>
        <dbReference type="Pfam" id="PF10474"/>
    </source>
</evidence>
<evidence type="ECO:0000256" key="3">
    <source>
        <dbReference type="ARBA" id="ARBA00023054"/>
    </source>
</evidence>
<feature type="region of interest" description="Disordered" evidence="5">
    <location>
        <begin position="71"/>
        <end position="91"/>
    </location>
</feature>